<gene>
    <name evidence="1" type="ORF">Sipo8835_11780</name>
</gene>
<proteinExistence type="predicted"/>
<evidence type="ECO:0000313" key="2">
    <source>
        <dbReference type="Proteomes" id="UP000318720"/>
    </source>
</evidence>
<dbReference type="RefSeq" id="WP_141581892.1">
    <property type="nucleotide sequence ID" value="NZ_JARAVA010000070.1"/>
</dbReference>
<dbReference type="AlphaFoldDB" id="A0AAE8W6G4"/>
<reference evidence="1 2" key="1">
    <citation type="submission" date="2019-03" db="EMBL/GenBank/DDBJ databases">
        <title>Comparative genomic analyses of the sweetpotato soil rot pathogen, Streptomyces ipomoeae.</title>
        <authorList>
            <person name="Ruschel Soares N."/>
            <person name="Badger J.H."/>
            <person name="Huguet-Tapia J.C."/>
            <person name="Clark C.A."/>
            <person name="Pettis G.S."/>
        </authorList>
    </citation>
    <scope>NUCLEOTIDE SEQUENCE [LARGE SCALE GENOMIC DNA]</scope>
    <source>
        <strain evidence="1 2">88-35</strain>
    </source>
</reference>
<organism evidence="1 2">
    <name type="scientific">Streptomyces ipomoeae</name>
    <dbReference type="NCBI Taxonomy" id="103232"/>
    <lineage>
        <taxon>Bacteria</taxon>
        <taxon>Bacillati</taxon>
        <taxon>Actinomycetota</taxon>
        <taxon>Actinomycetes</taxon>
        <taxon>Kitasatosporales</taxon>
        <taxon>Streptomycetaceae</taxon>
        <taxon>Streptomyces</taxon>
    </lineage>
</organism>
<dbReference type="Proteomes" id="UP000318720">
    <property type="component" value="Unassembled WGS sequence"/>
</dbReference>
<dbReference type="EMBL" id="SPAZ01000100">
    <property type="protein sequence ID" value="TQE35889.1"/>
    <property type="molecule type" value="Genomic_DNA"/>
</dbReference>
<evidence type="ECO:0000313" key="1">
    <source>
        <dbReference type="EMBL" id="TQE35889.1"/>
    </source>
</evidence>
<name>A0AAE8W6G4_9ACTN</name>
<protein>
    <submittedName>
        <fullName evidence="1">Uncharacterized protein</fullName>
    </submittedName>
</protein>
<sequence length="116" mass="11828">MAGALCASPQAGQRIAPAADVVTVQLPRIAQYRAALRAGYTEEVWALLRGAGTAGGLAARQGVTGHRLGVVALVPAFGAPTGSGVGAVDLERVRAAFTLHLSALHDHPRTAVPDLE</sequence>
<accession>A0AAE8W6G4</accession>
<comment type="caution">
    <text evidence="1">The sequence shown here is derived from an EMBL/GenBank/DDBJ whole genome shotgun (WGS) entry which is preliminary data.</text>
</comment>